<gene>
    <name evidence="2" type="ORF">GCM10008906_39220</name>
</gene>
<name>A0ABN1JXQ1_9CLOT</name>
<comment type="caution">
    <text evidence="2">The sequence shown here is derived from an EMBL/GenBank/DDBJ whole genome shotgun (WGS) entry which is preliminary data.</text>
</comment>
<proteinExistence type="predicted"/>
<dbReference type="EMBL" id="BAAACG010000023">
    <property type="protein sequence ID" value="GAA0748740.1"/>
    <property type="molecule type" value="Genomic_DNA"/>
</dbReference>
<dbReference type="Pfam" id="PF08951">
    <property type="entry name" value="EntA_Immun"/>
    <property type="match status" value="1"/>
</dbReference>
<keyword evidence="1" id="KW-0079">Bacteriocin immunity</keyword>
<sequence>MNKKYSNLIEKLQKTLEDPEVKSNEELNDTLTSYKNKLENGKEYRLVCTKLTNAITTYLRHNNFKAPKSVLDLYNGIAKGASEYRGIASFITWF</sequence>
<dbReference type="RefSeq" id="WP_343764642.1">
    <property type="nucleotide sequence ID" value="NZ_BAAACG010000023.1"/>
</dbReference>
<evidence type="ECO:0000256" key="1">
    <source>
        <dbReference type="ARBA" id="ARBA00023025"/>
    </source>
</evidence>
<organism evidence="2 3">
    <name type="scientific">Clostridium oceanicum</name>
    <dbReference type="NCBI Taxonomy" id="1543"/>
    <lineage>
        <taxon>Bacteria</taxon>
        <taxon>Bacillati</taxon>
        <taxon>Bacillota</taxon>
        <taxon>Clostridia</taxon>
        <taxon>Eubacteriales</taxon>
        <taxon>Clostridiaceae</taxon>
        <taxon>Clostridium</taxon>
    </lineage>
</organism>
<dbReference type="Proteomes" id="UP001501510">
    <property type="component" value="Unassembled WGS sequence"/>
</dbReference>
<dbReference type="Gene3D" id="1.20.1440.50">
    <property type="entry name" value="Ta0600-like"/>
    <property type="match status" value="1"/>
</dbReference>
<evidence type="ECO:0000313" key="2">
    <source>
        <dbReference type="EMBL" id="GAA0748740.1"/>
    </source>
</evidence>
<evidence type="ECO:0000313" key="3">
    <source>
        <dbReference type="Proteomes" id="UP001501510"/>
    </source>
</evidence>
<reference evidence="2 3" key="1">
    <citation type="journal article" date="2019" name="Int. J. Syst. Evol. Microbiol.">
        <title>The Global Catalogue of Microorganisms (GCM) 10K type strain sequencing project: providing services to taxonomists for standard genome sequencing and annotation.</title>
        <authorList>
            <consortium name="The Broad Institute Genomics Platform"/>
            <consortium name="The Broad Institute Genome Sequencing Center for Infectious Disease"/>
            <person name="Wu L."/>
            <person name="Ma J."/>
        </authorList>
    </citation>
    <scope>NUCLEOTIDE SEQUENCE [LARGE SCALE GENOMIC DNA]</scope>
    <source>
        <strain evidence="2 3">JCM 1407</strain>
    </source>
</reference>
<dbReference type="SUPFAM" id="SSF109797">
    <property type="entry name" value="Bacteriocin immunity protein-like"/>
    <property type="match status" value="1"/>
</dbReference>
<dbReference type="InterPro" id="IPR023130">
    <property type="entry name" value="Ta0600-like_sf"/>
</dbReference>
<keyword evidence="3" id="KW-1185">Reference proteome</keyword>
<protein>
    <submittedName>
        <fullName evidence="2">Bacteriocin immunity protein</fullName>
    </submittedName>
</protein>
<accession>A0ABN1JXQ1</accession>
<dbReference type="InterPro" id="IPR015046">
    <property type="entry name" value="LciA_Immunity-like"/>
</dbReference>